<dbReference type="Proteomes" id="UP000572722">
    <property type="component" value="Unassembled WGS sequence"/>
</dbReference>
<feature type="transmembrane region" description="Helical" evidence="5">
    <location>
        <begin position="7"/>
        <end position="27"/>
    </location>
</feature>
<protein>
    <submittedName>
        <fullName evidence="7">DMT family transporter</fullName>
    </submittedName>
</protein>
<organism evidence="7 8">
    <name type="scientific">Vibrio tubiashii</name>
    <dbReference type="NCBI Taxonomy" id="29498"/>
    <lineage>
        <taxon>Bacteria</taxon>
        <taxon>Pseudomonadati</taxon>
        <taxon>Pseudomonadota</taxon>
        <taxon>Gammaproteobacteria</taxon>
        <taxon>Vibrionales</taxon>
        <taxon>Vibrionaceae</taxon>
        <taxon>Vibrio</taxon>
        <taxon>Vibrio oreintalis group</taxon>
    </lineage>
</organism>
<dbReference type="AlphaFoldDB" id="A0AAE5GLY4"/>
<feature type="transmembrane region" description="Helical" evidence="5">
    <location>
        <begin position="91"/>
        <end position="111"/>
    </location>
</feature>
<evidence type="ECO:0000259" key="6">
    <source>
        <dbReference type="Pfam" id="PF00892"/>
    </source>
</evidence>
<accession>A0AAE5GLY4</accession>
<proteinExistence type="predicted"/>
<dbReference type="InterPro" id="IPR037185">
    <property type="entry name" value="EmrE-like"/>
</dbReference>
<name>A0AAE5GLY4_9VIBR</name>
<comment type="caution">
    <text evidence="7">The sequence shown here is derived from an EMBL/GenBank/DDBJ whole genome shotgun (WGS) entry which is preliminary data.</text>
</comment>
<evidence type="ECO:0000313" key="7">
    <source>
        <dbReference type="EMBL" id="NOI79287.1"/>
    </source>
</evidence>
<dbReference type="PANTHER" id="PTHR32322:SF9">
    <property type="entry name" value="AMINO-ACID METABOLITE EFFLUX PUMP-RELATED"/>
    <property type="match status" value="1"/>
</dbReference>
<dbReference type="RefSeq" id="WP_171320067.1">
    <property type="nucleotide sequence ID" value="NZ_VTXO01000001.1"/>
</dbReference>
<dbReference type="SUPFAM" id="SSF103481">
    <property type="entry name" value="Multidrug resistance efflux transporter EmrE"/>
    <property type="match status" value="2"/>
</dbReference>
<dbReference type="Pfam" id="PF00892">
    <property type="entry name" value="EamA"/>
    <property type="match status" value="2"/>
</dbReference>
<sequence length="298" mass="31927">MSTASFLRLICLAAIWGGSFLFMRIAANTFGPAVLIEFRVGFAAISLLLVSLYLKRKLAFRSNFKHFMIIGLFNTALPFMLFAYAAQTLNASTLSVLNSTAAIWGALIGIFWHKAILTAKASLGMLIGVVGVITLVGVDAINIGLDAALPIFAGVMAAFSYGIATNYTKTAPKIAAFDNAHGNMWAAVLIILPLLPFMPMRGEPSQQEMLSVIALGVLCTGAAYLLYFKLVADEGAASALSVTFLIPVFGILWGTLILDEPIGWNTIVGTTLVLSGTMMVTGFSPRQMFQRPKTVEQS</sequence>
<evidence type="ECO:0000256" key="3">
    <source>
        <dbReference type="ARBA" id="ARBA00022989"/>
    </source>
</evidence>
<keyword evidence="4 5" id="KW-0472">Membrane</keyword>
<feature type="domain" description="EamA" evidence="6">
    <location>
        <begin position="9"/>
        <end position="135"/>
    </location>
</feature>
<dbReference type="EMBL" id="VTXO01000001">
    <property type="protein sequence ID" value="NOI79287.1"/>
    <property type="molecule type" value="Genomic_DNA"/>
</dbReference>
<reference evidence="7 8" key="1">
    <citation type="submission" date="2019-08" db="EMBL/GenBank/DDBJ databases">
        <title>Draft genome sequencing and comparative genomics of hatchery-associated Vibrios.</title>
        <authorList>
            <person name="Kehlet-Delgado H."/>
            <person name="Mueller R.S."/>
        </authorList>
    </citation>
    <scope>NUCLEOTIDE SEQUENCE [LARGE SCALE GENOMIC DNA]</scope>
    <source>
        <strain evidence="7 8">01-65-5-1</strain>
    </source>
</reference>
<feature type="transmembrane region" description="Helical" evidence="5">
    <location>
        <begin position="262"/>
        <end position="283"/>
    </location>
</feature>
<feature type="transmembrane region" description="Helical" evidence="5">
    <location>
        <begin position="123"/>
        <end position="141"/>
    </location>
</feature>
<evidence type="ECO:0000256" key="4">
    <source>
        <dbReference type="ARBA" id="ARBA00023136"/>
    </source>
</evidence>
<evidence type="ECO:0000256" key="1">
    <source>
        <dbReference type="ARBA" id="ARBA00004141"/>
    </source>
</evidence>
<evidence type="ECO:0000256" key="2">
    <source>
        <dbReference type="ARBA" id="ARBA00022692"/>
    </source>
</evidence>
<gene>
    <name evidence="7" type="ORF">F0237_01345</name>
</gene>
<feature type="transmembrane region" description="Helical" evidence="5">
    <location>
        <begin position="210"/>
        <end position="228"/>
    </location>
</feature>
<feature type="transmembrane region" description="Helical" evidence="5">
    <location>
        <begin position="66"/>
        <end position="85"/>
    </location>
</feature>
<evidence type="ECO:0000313" key="8">
    <source>
        <dbReference type="Proteomes" id="UP000572722"/>
    </source>
</evidence>
<dbReference type="GO" id="GO:0016020">
    <property type="term" value="C:membrane"/>
    <property type="evidence" value="ECO:0007669"/>
    <property type="project" value="UniProtKB-SubCell"/>
</dbReference>
<dbReference type="InterPro" id="IPR050638">
    <property type="entry name" value="AA-Vitamin_Transporters"/>
</dbReference>
<feature type="transmembrane region" description="Helical" evidence="5">
    <location>
        <begin position="180"/>
        <end position="198"/>
    </location>
</feature>
<feature type="domain" description="EamA" evidence="6">
    <location>
        <begin position="151"/>
        <end position="281"/>
    </location>
</feature>
<dbReference type="PANTHER" id="PTHR32322">
    <property type="entry name" value="INNER MEMBRANE TRANSPORTER"/>
    <property type="match status" value="1"/>
</dbReference>
<dbReference type="InterPro" id="IPR000620">
    <property type="entry name" value="EamA_dom"/>
</dbReference>
<keyword evidence="3 5" id="KW-1133">Transmembrane helix</keyword>
<keyword evidence="2 5" id="KW-0812">Transmembrane</keyword>
<evidence type="ECO:0000256" key="5">
    <source>
        <dbReference type="SAM" id="Phobius"/>
    </source>
</evidence>
<feature type="transmembrane region" description="Helical" evidence="5">
    <location>
        <begin position="235"/>
        <end position="256"/>
    </location>
</feature>
<comment type="subcellular location">
    <subcellularLocation>
        <location evidence="1">Membrane</location>
        <topology evidence="1">Multi-pass membrane protein</topology>
    </subcellularLocation>
</comment>
<feature type="transmembrane region" description="Helical" evidence="5">
    <location>
        <begin position="147"/>
        <end position="168"/>
    </location>
</feature>
<feature type="transmembrane region" description="Helical" evidence="5">
    <location>
        <begin position="33"/>
        <end position="54"/>
    </location>
</feature>